<gene>
    <name evidence="3" type="ORF">GCM10010446_69170</name>
</gene>
<dbReference type="SUPFAM" id="SSF56112">
    <property type="entry name" value="Protein kinase-like (PK-like)"/>
    <property type="match status" value="1"/>
</dbReference>
<dbReference type="PANTHER" id="PTHR10566:SF113">
    <property type="entry name" value="PROTEIN ACTIVITY OF BC1 COMPLEX KINASE 7, CHLOROPLASTIC"/>
    <property type="match status" value="1"/>
</dbReference>
<reference evidence="4" key="1">
    <citation type="journal article" date="2019" name="Int. J. Syst. Evol. Microbiol.">
        <title>The Global Catalogue of Microorganisms (GCM) 10K type strain sequencing project: providing services to taxonomists for standard genome sequencing and annotation.</title>
        <authorList>
            <consortium name="The Broad Institute Genomics Platform"/>
            <consortium name="The Broad Institute Genome Sequencing Center for Infectious Disease"/>
            <person name="Wu L."/>
            <person name="Ma J."/>
        </authorList>
    </citation>
    <scope>NUCLEOTIDE SEQUENCE [LARGE SCALE GENOMIC DNA]</scope>
    <source>
        <strain evidence="4">JCM 9088</strain>
    </source>
</reference>
<keyword evidence="4" id="KW-1185">Reference proteome</keyword>
<evidence type="ECO:0000256" key="1">
    <source>
        <dbReference type="ARBA" id="ARBA00009670"/>
    </source>
</evidence>
<accession>A0ABP6K5S7</accession>
<dbReference type="InterPro" id="IPR011009">
    <property type="entry name" value="Kinase-like_dom_sf"/>
</dbReference>
<proteinExistence type="inferred from homology"/>
<protein>
    <submittedName>
        <fullName evidence="3">AarF/UbiB family protein</fullName>
    </submittedName>
</protein>
<name>A0ABP6K5S7_9ACTN</name>
<evidence type="ECO:0000313" key="3">
    <source>
        <dbReference type="EMBL" id="GAA2975143.1"/>
    </source>
</evidence>
<dbReference type="InterPro" id="IPR004147">
    <property type="entry name" value="ABC1_dom"/>
</dbReference>
<dbReference type="CDD" id="cd05121">
    <property type="entry name" value="ABC1_ADCK3-like"/>
    <property type="match status" value="1"/>
</dbReference>
<dbReference type="Proteomes" id="UP001500403">
    <property type="component" value="Unassembled WGS sequence"/>
</dbReference>
<dbReference type="Pfam" id="PF03109">
    <property type="entry name" value="ABC1"/>
    <property type="match status" value="1"/>
</dbReference>
<dbReference type="EMBL" id="BAAAUD010000116">
    <property type="protein sequence ID" value="GAA2975143.1"/>
    <property type="molecule type" value="Genomic_DNA"/>
</dbReference>
<dbReference type="InterPro" id="IPR050154">
    <property type="entry name" value="UbiB_kinase"/>
</dbReference>
<dbReference type="PANTHER" id="PTHR10566">
    <property type="entry name" value="CHAPERONE-ACTIVITY OF BC1 COMPLEX CABC1 -RELATED"/>
    <property type="match status" value="1"/>
</dbReference>
<dbReference type="RefSeq" id="WP_344501037.1">
    <property type="nucleotide sequence ID" value="NZ_BAAAUD010000116.1"/>
</dbReference>
<comment type="similarity">
    <text evidence="1">Belongs to the protein kinase superfamily. ADCK protein kinase family.</text>
</comment>
<sequence>MRRRARLLTQVVARLAVRELPGGGRAAQEGQGRTHERVVEIRRALERLGPLYIKMGQILSTRPDLVPPSLAKELENLHDRVPVVPFGSMAGVLAEELGAGWAADFAEFDRGAPLGTASLAQAYRAVLHDGRAVVVKVQRPGIQAVLRDDMRLLRFAARTVGKGAPVFSASMDVDAMLGVVFEAMRSELDFTQEAANMDQARGDAERFPGIEVPHVLHATPRVLIQSMAPGTSIRDADPTAFKDEEKAAIGTQLLAFMYRGYFVSGTFHADPHPGNVFVCPGGPTTVIDWGMVGRVDRRMRTSLVQVLLGLARNDGQTVARAWGDMGRPTPWADFPGFEQDMAVMVPRIAAASLERLNFGSSLGAVLAHSTQRGIQTSPMIALLGKSFANIEGSVRYLAPQLSVTDVFTEQMRTIVFAYAREAVSEEQLVQSFMELFTASQTAVGDLRSIVHSLATGSMTVQTNAVQRKLSLVENRMDARLRHGVRTLIAAVAVGWWAAHRRTP</sequence>
<comment type="caution">
    <text evidence="3">The sequence shown here is derived from an EMBL/GenBank/DDBJ whole genome shotgun (WGS) entry which is preliminary data.</text>
</comment>
<organism evidence="3 4">
    <name type="scientific">Streptomyces enissocaesilis</name>
    <dbReference type="NCBI Taxonomy" id="332589"/>
    <lineage>
        <taxon>Bacteria</taxon>
        <taxon>Bacillati</taxon>
        <taxon>Actinomycetota</taxon>
        <taxon>Actinomycetes</taxon>
        <taxon>Kitasatosporales</taxon>
        <taxon>Streptomycetaceae</taxon>
        <taxon>Streptomyces</taxon>
        <taxon>Streptomyces rochei group</taxon>
    </lineage>
</organism>
<evidence type="ECO:0000259" key="2">
    <source>
        <dbReference type="Pfam" id="PF03109"/>
    </source>
</evidence>
<feature type="domain" description="ABC1 atypical kinase-like" evidence="2">
    <location>
        <begin position="77"/>
        <end position="320"/>
    </location>
</feature>
<evidence type="ECO:0000313" key="4">
    <source>
        <dbReference type="Proteomes" id="UP001500403"/>
    </source>
</evidence>